<sequence>MSYFDDIIFHGSTREECQHNLTACLHKIQKFDLHLNQQKCSLFQEIFLGNGNILLSSHSVEPSISQHNNFAVLCVRTQFSKGHLHVKRPDVPAQLVCDASPTGIAGILSCNLERHEHPIAFASRLLIAAEHNYSQLDKESLAIVFTVDHFFQYLFGTVNTIIQSLGCPTKDDSRSPSLIYSLPVKVYVHYRLKKGTENSNVDCLFRAPIKINTYIDSAINNVMTQLCDATIEQISVSTGTYPLLKEETKNNATLSTSIESLQEENTSEPDYITESGILFRGQQVVVPASLQSAVLNELHRTHVGITKMKKLARRYVYWMKIDSDIEHLI</sequence>
<gene>
    <name evidence="5" type="ORF">PR048_004430</name>
</gene>
<protein>
    <recommendedName>
        <fullName evidence="1">RNA-directed DNA polymerase</fullName>
        <ecNumber evidence="1">2.7.7.49</ecNumber>
    </recommendedName>
</protein>
<evidence type="ECO:0000313" key="6">
    <source>
        <dbReference type="Proteomes" id="UP001159363"/>
    </source>
</evidence>
<evidence type="ECO:0000259" key="3">
    <source>
        <dbReference type="Pfam" id="PF17919"/>
    </source>
</evidence>
<dbReference type="PANTHER" id="PTHR37984:SF5">
    <property type="entry name" value="PROTEIN NYNRIN-LIKE"/>
    <property type="match status" value="1"/>
</dbReference>
<dbReference type="InterPro" id="IPR043128">
    <property type="entry name" value="Rev_trsase/Diguanyl_cyclase"/>
</dbReference>
<dbReference type="SUPFAM" id="SSF56672">
    <property type="entry name" value="DNA/RNA polymerases"/>
    <property type="match status" value="1"/>
</dbReference>
<dbReference type="InterPro" id="IPR041588">
    <property type="entry name" value="Integrase_H2C2"/>
</dbReference>
<dbReference type="Gene3D" id="3.30.70.270">
    <property type="match status" value="1"/>
</dbReference>
<dbReference type="EC" id="2.7.7.49" evidence="1"/>
<dbReference type="InterPro" id="IPR041577">
    <property type="entry name" value="RT_RNaseH_2"/>
</dbReference>
<evidence type="ECO:0000256" key="1">
    <source>
        <dbReference type="ARBA" id="ARBA00012493"/>
    </source>
</evidence>
<dbReference type="Pfam" id="PF17921">
    <property type="entry name" value="Integrase_H2C2"/>
    <property type="match status" value="1"/>
</dbReference>
<comment type="caution">
    <text evidence="5">The sequence shown here is derived from an EMBL/GenBank/DDBJ whole genome shotgun (WGS) entry which is preliminary data.</text>
</comment>
<dbReference type="Proteomes" id="UP001159363">
    <property type="component" value="Chromosome 2"/>
</dbReference>
<evidence type="ECO:0000313" key="5">
    <source>
        <dbReference type="EMBL" id="KAJ8891875.1"/>
    </source>
</evidence>
<evidence type="ECO:0000259" key="4">
    <source>
        <dbReference type="Pfam" id="PF17921"/>
    </source>
</evidence>
<keyword evidence="6" id="KW-1185">Reference proteome</keyword>
<dbReference type="Pfam" id="PF17919">
    <property type="entry name" value="RT_RNaseH_2"/>
    <property type="match status" value="1"/>
</dbReference>
<dbReference type="Gene3D" id="1.10.340.70">
    <property type="match status" value="1"/>
</dbReference>
<dbReference type="InterPro" id="IPR043502">
    <property type="entry name" value="DNA/RNA_pol_sf"/>
</dbReference>
<reference evidence="5 6" key="1">
    <citation type="submission" date="2023-02" db="EMBL/GenBank/DDBJ databases">
        <title>LHISI_Scaffold_Assembly.</title>
        <authorList>
            <person name="Stuart O.P."/>
            <person name="Cleave R."/>
            <person name="Magrath M.J.L."/>
            <person name="Mikheyev A.S."/>
        </authorList>
    </citation>
    <scope>NUCLEOTIDE SEQUENCE [LARGE SCALE GENOMIC DNA]</scope>
    <source>
        <strain evidence="5">Daus_M_001</strain>
        <tissue evidence="5">Leg muscle</tissue>
    </source>
</reference>
<dbReference type="PANTHER" id="PTHR37984">
    <property type="entry name" value="PROTEIN CBG26694"/>
    <property type="match status" value="1"/>
</dbReference>
<name>A0ABQ9I5F5_9NEOP</name>
<keyword evidence="2" id="KW-0511">Multifunctional enzyme</keyword>
<organism evidence="5 6">
    <name type="scientific">Dryococelus australis</name>
    <dbReference type="NCBI Taxonomy" id="614101"/>
    <lineage>
        <taxon>Eukaryota</taxon>
        <taxon>Metazoa</taxon>
        <taxon>Ecdysozoa</taxon>
        <taxon>Arthropoda</taxon>
        <taxon>Hexapoda</taxon>
        <taxon>Insecta</taxon>
        <taxon>Pterygota</taxon>
        <taxon>Neoptera</taxon>
        <taxon>Polyneoptera</taxon>
        <taxon>Phasmatodea</taxon>
        <taxon>Verophasmatodea</taxon>
        <taxon>Anareolatae</taxon>
        <taxon>Phasmatidae</taxon>
        <taxon>Eurycanthinae</taxon>
        <taxon>Dryococelus</taxon>
    </lineage>
</organism>
<accession>A0ABQ9I5F5</accession>
<evidence type="ECO:0000256" key="2">
    <source>
        <dbReference type="ARBA" id="ARBA00023268"/>
    </source>
</evidence>
<feature type="domain" description="Integrase zinc-binding" evidence="4">
    <location>
        <begin position="286"/>
        <end position="328"/>
    </location>
</feature>
<dbReference type="InterPro" id="IPR050951">
    <property type="entry name" value="Retrovirus_Pol_polyprotein"/>
</dbReference>
<dbReference type="EMBL" id="JARBHB010000002">
    <property type="protein sequence ID" value="KAJ8891875.1"/>
    <property type="molecule type" value="Genomic_DNA"/>
</dbReference>
<proteinExistence type="predicted"/>
<feature type="domain" description="Reverse transcriptase/retrotransposon-derived protein RNase H-like" evidence="3">
    <location>
        <begin position="83"/>
        <end position="157"/>
    </location>
</feature>